<dbReference type="InterPro" id="IPR000301">
    <property type="entry name" value="Tetraspanin_animals"/>
</dbReference>
<keyword evidence="4 7" id="KW-1133">Transmembrane helix</keyword>
<proteinExistence type="inferred from homology"/>
<comment type="similarity">
    <text evidence="2 7">Belongs to the tetraspanin (TM4SF) family.</text>
</comment>
<reference evidence="8" key="4">
    <citation type="submission" date="2025-09" db="UniProtKB">
        <authorList>
            <consortium name="Ensembl"/>
        </authorList>
    </citation>
    <scope>IDENTIFICATION</scope>
</reference>
<protein>
    <recommendedName>
        <fullName evidence="7">Tetraspanin</fullName>
    </recommendedName>
</protein>
<feature type="transmembrane region" description="Helical" evidence="7">
    <location>
        <begin position="55"/>
        <end position="81"/>
    </location>
</feature>
<evidence type="ECO:0000256" key="2">
    <source>
        <dbReference type="ARBA" id="ARBA00006840"/>
    </source>
</evidence>
<keyword evidence="5 7" id="KW-0472">Membrane</keyword>
<dbReference type="Ensembl" id="ENSCINT00000035042.1">
    <property type="protein sequence ID" value="ENSCINP00000034730.1"/>
    <property type="gene ID" value="ENSCING00000020203.1"/>
</dbReference>
<dbReference type="PRINTS" id="PR00259">
    <property type="entry name" value="TMFOUR"/>
</dbReference>
<dbReference type="InterPro" id="IPR018499">
    <property type="entry name" value="Tetraspanin/Peripherin"/>
</dbReference>
<evidence type="ECO:0000256" key="3">
    <source>
        <dbReference type="ARBA" id="ARBA00022692"/>
    </source>
</evidence>
<dbReference type="SUPFAM" id="SSF48652">
    <property type="entry name" value="Tetraspanin"/>
    <property type="match status" value="1"/>
</dbReference>
<keyword evidence="3 7" id="KW-0812">Transmembrane</keyword>
<dbReference type="Gene3D" id="1.10.1450.10">
    <property type="entry name" value="Tetraspanin"/>
    <property type="match status" value="1"/>
</dbReference>
<accession>H2XYJ6</accession>
<evidence type="ECO:0000256" key="4">
    <source>
        <dbReference type="ARBA" id="ARBA00022989"/>
    </source>
</evidence>
<keyword evidence="9" id="KW-1185">Reference proteome</keyword>
<dbReference type="PANTHER" id="PTHR19282">
    <property type="entry name" value="TETRASPANIN"/>
    <property type="match status" value="1"/>
</dbReference>
<organism evidence="8 9">
    <name type="scientific">Ciona intestinalis</name>
    <name type="common">Transparent sea squirt</name>
    <name type="synonym">Ascidia intestinalis</name>
    <dbReference type="NCBI Taxonomy" id="7719"/>
    <lineage>
        <taxon>Eukaryota</taxon>
        <taxon>Metazoa</taxon>
        <taxon>Chordata</taxon>
        <taxon>Tunicata</taxon>
        <taxon>Ascidiacea</taxon>
        <taxon>Phlebobranchia</taxon>
        <taxon>Cionidae</taxon>
        <taxon>Ciona</taxon>
    </lineage>
</organism>
<dbReference type="InParanoid" id="H2XYJ6"/>
<feature type="disulfide bond" evidence="6">
    <location>
        <begin position="152"/>
        <end position="168"/>
    </location>
</feature>
<dbReference type="Proteomes" id="UP000008144">
    <property type="component" value="Chromosome 11"/>
</dbReference>
<name>H2XYJ6_CIOIN</name>
<feature type="transmembrane region" description="Helical" evidence="7">
    <location>
        <begin position="12"/>
        <end position="35"/>
    </location>
</feature>
<reference evidence="8" key="3">
    <citation type="submission" date="2025-08" db="UniProtKB">
        <authorList>
            <consortium name="Ensembl"/>
        </authorList>
    </citation>
    <scope>IDENTIFICATION</scope>
</reference>
<feature type="transmembrane region" description="Helical" evidence="7">
    <location>
        <begin position="200"/>
        <end position="222"/>
    </location>
</feature>
<evidence type="ECO:0000256" key="1">
    <source>
        <dbReference type="ARBA" id="ARBA00004141"/>
    </source>
</evidence>
<evidence type="ECO:0000313" key="9">
    <source>
        <dbReference type="Proteomes" id="UP000008144"/>
    </source>
</evidence>
<dbReference type="CDD" id="cd03127">
    <property type="entry name" value="tetraspanin_LEL"/>
    <property type="match status" value="1"/>
</dbReference>
<dbReference type="Pfam" id="PF00335">
    <property type="entry name" value="Tetraspanin"/>
    <property type="match status" value="1"/>
</dbReference>
<dbReference type="GeneTree" id="ENSGT00940000165843"/>
<dbReference type="OMA" id="CLITINV"/>
<dbReference type="InterPro" id="IPR008952">
    <property type="entry name" value="Tetraspanin_EC2_sf"/>
</dbReference>
<reference evidence="8" key="2">
    <citation type="journal article" date="2008" name="Genome Biol.">
        <title>Improved genome assembly and evidence-based global gene model set for the chordate Ciona intestinalis: new insight into intron and operon populations.</title>
        <authorList>
            <person name="Satou Y."/>
            <person name="Mineta K."/>
            <person name="Ogasawara M."/>
            <person name="Sasakura Y."/>
            <person name="Shoguchi E."/>
            <person name="Ueno K."/>
            <person name="Yamada L."/>
            <person name="Matsumoto J."/>
            <person name="Wasserscheid J."/>
            <person name="Dewar K."/>
            <person name="Wiley G.B."/>
            <person name="Macmil S.L."/>
            <person name="Roe B.A."/>
            <person name="Zeller R.W."/>
            <person name="Hastings K.E."/>
            <person name="Lemaire P."/>
            <person name="Lindquist E."/>
            <person name="Endo T."/>
            <person name="Hotta K."/>
            <person name="Inaba K."/>
        </authorList>
    </citation>
    <scope>NUCLEOTIDE SEQUENCE [LARGE SCALE GENOMIC DNA]</scope>
    <source>
        <strain evidence="8">wild type</strain>
    </source>
</reference>
<dbReference type="GO" id="GO:0005886">
    <property type="term" value="C:plasma membrane"/>
    <property type="evidence" value="ECO:0000318"/>
    <property type="project" value="GO_Central"/>
</dbReference>
<comment type="subcellular location">
    <subcellularLocation>
        <location evidence="1 7">Membrane</location>
        <topology evidence="1 7">Multi-pass membrane protein</topology>
    </subcellularLocation>
</comment>
<dbReference type="AlphaFoldDB" id="H2XYJ6"/>
<evidence type="ECO:0000256" key="5">
    <source>
        <dbReference type="ARBA" id="ARBA00023136"/>
    </source>
</evidence>
<reference evidence="9" key="1">
    <citation type="journal article" date="2002" name="Science">
        <title>The draft genome of Ciona intestinalis: insights into chordate and vertebrate origins.</title>
        <authorList>
            <person name="Dehal P."/>
            <person name="Satou Y."/>
            <person name="Campbell R.K."/>
            <person name="Chapman J."/>
            <person name="Degnan B."/>
            <person name="De Tomaso A."/>
            <person name="Davidson B."/>
            <person name="Di Gregorio A."/>
            <person name="Gelpke M."/>
            <person name="Goodstein D.M."/>
            <person name="Harafuji N."/>
            <person name="Hastings K.E."/>
            <person name="Ho I."/>
            <person name="Hotta K."/>
            <person name="Huang W."/>
            <person name="Kawashima T."/>
            <person name="Lemaire P."/>
            <person name="Martinez D."/>
            <person name="Meinertzhagen I.A."/>
            <person name="Necula S."/>
            <person name="Nonaka M."/>
            <person name="Putnam N."/>
            <person name="Rash S."/>
            <person name="Saiga H."/>
            <person name="Satake M."/>
            <person name="Terry A."/>
            <person name="Yamada L."/>
            <person name="Wang H.G."/>
            <person name="Awazu S."/>
            <person name="Azumi K."/>
            <person name="Boore J."/>
            <person name="Branno M."/>
            <person name="Chin-Bow S."/>
            <person name="DeSantis R."/>
            <person name="Doyle S."/>
            <person name="Francino P."/>
            <person name="Keys D.N."/>
            <person name="Haga S."/>
            <person name="Hayashi H."/>
            <person name="Hino K."/>
            <person name="Imai K.S."/>
            <person name="Inaba K."/>
            <person name="Kano S."/>
            <person name="Kobayashi K."/>
            <person name="Kobayashi M."/>
            <person name="Lee B.I."/>
            <person name="Makabe K.W."/>
            <person name="Manohar C."/>
            <person name="Matassi G."/>
            <person name="Medina M."/>
            <person name="Mochizuki Y."/>
            <person name="Mount S."/>
            <person name="Morishita T."/>
            <person name="Miura S."/>
            <person name="Nakayama A."/>
            <person name="Nishizaka S."/>
            <person name="Nomoto H."/>
            <person name="Ohta F."/>
            <person name="Oishi K."/>
            <person name="Rigoutsos I."/>
            <person name="Sano M."/>
            <person name="Sasaki A."/>
            <person name="Sasakura Y."/>
            <person name="Shoguchi E."/>
            <person name="Shin-i T."/>
            <person name="Spagnuolo A."/>
            <person name="Stainier D."/>
            <person name="Suzuki M.M."/>
            <person name="Tassy O."/>
            <person name="Takatori N."/>
            <person name="Tokuoka M."/>
            <person name="Yagi K."/>
            <person name="Yoshizaki F."/>
            <person name="Wada S."/>
            <person name="Zhang C."/>
            <person name="Hyatt P.D."/>
            <person name="Larimer F."/>
            <person name="Detter C."/>
            <person name="Doggett N."/>
            <person name="Glavina T."/>
            <person name="Hawkins T."/>
            <person name="Richardson P."/>
            <person name="Lucas S."/>
            <person name="Kohara Y."/>
            <person name="Levine M."/>
            <person name="Satoh N."/>
            <person name="Rokhsar D.S."/>
        </authorList>
    </citation>
    <scope>NUCLEOTIDE SEQUENCE [LARGE SCALE GENOMIC DNA]</scope>
</reference>
<dbReference type="EMBL" id="EAAA01000727">
    <property type="status" value="NOT_ANNOTATED_CDS"/>
    <property type="molecule type" value="Genomic_DNA"/>
</dbReference>
<feature type="disulfide bond" evidence="6">
    <location>
        <begin position="151"/>
        <end position="189"/>
    </location>
</feature>
<dbReference type="HOGENOM" id="CLU_055524_4_2_1"/>
<dbReference type="PANTHER" id="PTHR19282:SF519">
    <property type="entry name" value="TETRASPANIN"/>
    <property type="match status" value="1"/>
</dbReference>
<feature type="transmembrane region" description="Helical" evidence="7">
    <location>
        <begin position="88"/>
        <end position="112"/>
    </location>
</feature>
<keyword evidence="6" id="KW-1015">Disulfide bond</keyword>
<evidence type="ECO:0000256" key="7">
    <source>
        <dbReference type="RuleBase" id="RU361218"/>
    </source>
</evidence>
<dbReference type="PIRSF" id="PIRSF002419">
    <property type="entry name" value="Tetraspanin"/>
    <property type="match status" value="1"/>
</dbReference>
<sequence length="239" mass="25577">FIMGEKGTKICLITFNVICMICGIAMFVGGLLIQLNPTVKNILSSVATTASQTQLGIVAVVLIALGAFVTFIAFVGCCGAVSESRCMLTMYFLSLLILLLAQIGIAVAALVYGSQGFTNAINTQLGILVRGYGPDPTSAAIVDTIQQTFSCCGYTGPEDYKKTWPDSCCVRVNDVYKNLTQYHVTLQGCTASIDEFTKQYMIIIGAVGLGIALIEIIAMIAACSLRANMTHRVQNCQRI</sequence>
<evidence type="ECO:0000313" key="8">
    <source>
        <dbReference type="Ensembl" id="ENSCINP00000034730.1"/>
    </source>
</evidence>
<evidence type="ECO:0000256" key="6">
    <source>
        <dbReference type="PIRSR" id="PIRSR002419-1"/>
    </source>
</evidence>